<name>A0A085NC42_9BILA</name>
<evidence type="ECO:0000313" key="2">
    <source>
        <dbReference type="EMBL" id="KFD67038.1"/>
    </source>
</evidence>
<organism evidence="2">
    <name type="scientific">Trichuris suis</name>
    <name type="common">pig whipworm</name>
    <dbReference type="NCBI Taxonomy" id="68888"/>
    <lineage>
        <taxon>Eukaryota</taxon>
        <taxon>Metazoa</taxon>
        <taxon>Ecdysozoa</taxon>
        <taxon>Nematoda</taxon>
        <taxon>Enoplea</taxon>
        <taxon>Dorylaimia</taxon>
        <taxon>Trichinellida</taxon>
        <taxon>Trichuridae</taxon>
        <taxon>Trichuris</taxon>
    </lineage>
</organism>
<gene>
    <name evidence="2" type="ORF">M514_07219</name>
</gene>
<sequence>MRASKNEEVMEAAYGEKLSADTLSADNFTGELKELLEREHYDEDFVYSADETGLNWRALPTRTLATHAESTVPGFKAAKDRVTLMVCANSTGTHRLPLFLIGKSKRPGAIGRAKKLLAVYSHQKRAWMNTETFTYWLKNVFVPEVRGFQNSIRRSGKVLLLIDNAPAHAASAQLNSLHEDVTVHFLPPNVTPIQLMHQGVIRSLKVHYRRRLLEQLLCSDNFAAKSAPDFYKMADLRDCCYLAAESWEAIKQSTRLEIKDLRNLLRVIPHLSEAIARSACFVVCTTLSTSPLDDGWYGATLRNLIRFAVQNCLKLPESKAVPLSETRTSGSPWVANKRARCRITSLDSVEATCSTSSHFECESTMSRYVLPRNGPAKSMWIRDQGLGVQFHTRGGAFGGLPLYCWQSEHSATRRSIVSSIPGHQT</sequence>
<dbReference type="Proteomes" id="UP000030758">
    <property type="component" value="Unassembled WGS sequence"/>
</dbReference>
<dbReference type="PANTHER" id="PTHR19303">
    <property type="entry name" value="TRANSPOSON"/>
    <property type="match status" value="1"/>
</dbReference>
<dbReference type="InterPro" id="IPR036397">
    <property type="entry name" value="RNaseH_sf"/>
</dbReference>
<dbReference type="Pfam" id="PF03184">
    <property type="entry name" value="DDE_1"/>
    <property type="match status" value="1"/>
</dbReference>
<reference evidence="2" key="1">
    <citation type="journal article" date="2014" name="Nat. Genet.">
        <title>Genome and transcriptome of the porcine whipworm Trichuris suis.</title>
        <authorList>
            <person name="Jex A.R."/>
            <person name="Nejsum P."/>
            <person name="Schwarz E.M."/>
            <person name="Hu L."/>
            <person name="Young N.D."/>
            <person name="Hall R.S."/>
            <person name="Korhonen P.K."/>
            <person name="Liao S."/>
            <person name="Thamsborg S."/>
            <person name="Xia J."/>
            <person name="Xu P."/>
            <person name="Wang S."/>
            <person name="Scheerlinck J.P."/>
            <person name="Hofmann A."/>
            <person name="Sternberg P.W."/>
            <person name="Wang J."/>
            <person name="Gasser R.B."/>
        </authorList>
    </citation>
    <scope>NUCLEOTIDE SEQUENCE [LARGE SCALE GENOMIC DNA]</scope>
    <source>
        <strain evidence="2">DCEP-RM93F</strain>
    </source>
</reference>
<dbReference type="InterPro" id="IPR050863">
    <property type="entry name" value="CenT-Element_Derived"/>
</dbReference>
<dbReference type="PANTHER" id="PTHR19303:SF16">
    <property type="entry name" value="JERKY PROTEIN HOMOLOG-LIKE"/>
    <property type="match status" value="1"/>
</dbReference>
<dbReference type="Gene3D" id="3.30.420.10">
    <property type="entry name" value="Ribonuclease H-like superfamily/Ribonuclease H"/>
    <property type="match status" value="1"/>
</dbReference>
<dbReference type="GO" id="GO:0005634">
    <property type="term" value="C:nucleus"/>
    <property type="evidence" value="ECO:0007669"/>
    <property type="project" value="TreeGrafter"/>
</dbReference>
<dbReference type="GO" id="GO:0003677">
    <property type="term" value="F:DNA binding"/>
    <property type="evidence" value="ECO:0007669"/>
    <property type="project" value="TreeGrafter"/>
</dbReference>
<protein>
    <recommendedName>
        <fullName evidence="1">DDE-1 domain-containing protein</fullName>
    </recommendedName>
</protein>
<proteinExistence type="predicted"/>
<feature type="domain" description="DDE-1" evidence="1">
    <location>
        <begin position="79"/>
        <end position="254"/>
    </location>
</feature>
<dbReference type="EMBL" id="KL367519">
    <property type="protein sequence ID" value="KFD67038.1"/>
    <property type="molecule type" value="Genomic_DNA"/>
</dbReference>
<accession>A0A085NC42</accession>
<dbReference type="InterPro" id="IPR004875">
    <property type="entry name" value="DDE_SF_endonuclease_dom"/>
</dbReference>
<dbReference type="AlphaFoldDB" id="A0A085NC42"/>
<evidence type="ECO:0000259" key="1">
    <source>
        <dbReference type="Pfam" id="PF03184"/>
    </source>
</evidence>